<evidence type="ECO:0000256" key="4">
    <source>
        <dbReference type="ARBA" id="ARBA00022827"/>
    </source>
</evidence>
<evidence type="ECO:0000256" key="3">
    <source>
        <dbReference type="ARBA" id="ARBA00022630"/>
    </source>
</evidence>
<evidence type="ECO:0000256" key="1">
    <source>
        <dbReference type="ARBA" id="ARBA00001974"/>
    </source>
</evidence>
<dbReference type="EMBL" id="CP090168">
    <property type="protein sequence ID" value="UJO19121.1"/>
    <property type="molecule type" value="Genomic_DNA"/>
</dbReference>
<evidence type="ECO:0000256" key="5">
    <source>
        <dbReference type="ARBA" id="ARBA00023002"/>
    </source>
</evidence>
<keyword evidence="8" id="KW-1185">Reference proteome</keyword>
<keyword evidence="5" id="KW-0560">Oxidoreductase</keyword>
<dbReference type="Proteomes" id="UP000756132">
    <property type="component" value="Chromosome 6"/>
</dbReference>
<dbReference type="GO" id="GO:0016491">
    <property type="term" value="F:oxidoreductase activity"/>
    <property type="evidence" value="ECO:0007669"/>
    <property type="project" value="UniProtKB-KW"/>
</dbReference>
<protein>
    <submittedName>
        <fullName evidence="7">FAD-linked oxidoreductase nodO</fullName>
    </submittedName>
</protein>
<comment type="similarity">
    <text evidence="2">Belongs to the oxygen-dependent FAD-linked oxidoreductase family.</text>
</comment>
<keyword evidence="3" id="KW-0285">Flavoprotein</keyword>
<dbReference type="PANTHER" id="PTHR42973:SF39">
    <property type="entry name" value="FAD-BINDING PCMH-TYPE DOMAIN-CONTAINING PROTEIN"/>
    <property type="match status" value="1"/>
</dbReference>
<comment type="cofactor">
    <cofactor evidence="1">
        <name>FAD</name>
        <dbReference type="ChEBI" id="CHEBI:57692"/>
    </cofactor>
</comment>
<sequence>MSSVVYQRVFEIRGLLIDFFNFGYIKYNQDTEVVEASPATTSREICRFLKERNRFLPAGHCGEVGMGGFLLQGGMGYPVRTFGPTCRFVVGVDVVTATGEFYTVTKIITPICIGQHADPALDPLVEPFAHISSLATEGYVILIGLQSLASTDEQAKQNLEIVSETHPTGSLLQAQEMEKTDSDKCYDLAETPEAYSKPRRWITLNSFLENSVDVVTTIRKRATSLPAEGIMVWYPVYPASHETYEDMAWSVSSDHYVAWYASYTNPEEDPFHKKWVHDIEEELDPYTVGSCLGDADFALRPTKYWSEDAGKRLMDVRKKWDPKGRIAGFMDAEDTSGAEGLSNMKATGKFETKLA</sequence>
<dbReference type="GO" id="GO:0050660">
    <property type="term" value="F:flavin adenine dinucleotide binding"/>
    <property type="evidence" value="ECO:0007669"/>
    <property type="project" value="InterPro"/>
</dbReference>
<keyword evidence="4" id="KW-0274">FAD</keyword>
<dbReference type="GeneID" id="71987450"/>
<accession>A0A9Q8UQX3</accession>
<dbReference type="Gene3D" id="3.30.465.10">
    <property type="match status" value="1"/>
</dbReference>
<proteinExistence type="inferred from homology"/>
<organism evidence="7 8">
    <name type="scientific">Passalora fulva</name>
    <name type="common">Tomato leaf mold</name>
    <name type="synonym">Cladosporium fulvum</name>
    <dbReference type="NCBI Taxonomy" id="5499"/>
    <lineage>
        <taxon>Eukaryota</taxon>
        <taxon>Fungi</taxon>
        <taxon>Dikarya</taxon>
        <taxon>Ascomycota</taxon>
        <taxon>Pezizomycotina</taxon>
        <taxon>Dothideomycetes</taxon>
        <taxon>Dothideomycetidae</taxon>
        <taxon>Mycosphaerellales</taxon>
        <taxon>Mycosphaerellaceae</taxon>
        <taxon>Fulvia</taxon>
    </lineage>
</organism>
<dbReference type="InterPro" id="IPR006094">
    <property type="entry name" value="Oxid_FAD_bind_N"/>
</dbReference>
<evidence type="ECO:0000313" key="8">
    <source>
        <dbReference type="Proteomes" id="UP000756132"/>
    </source>
</evidence>
<dbReference type="RefSeq" id="XP_047763487.1">
    <property type="nucleotide sequence ID" value="XM_047906720.1"/>
</dbReference>
<feature type="domain" description="FAD linked oxidase N-terminal" evidence="6">
    <location>
        <begin position="3"/>
        <end position="104"/>
    </location>
</feature>
<dbReference type="OrthoDB" id="415825at2759"/>
<dbReference type="InterPro" id="IPR036318">
    <property type="entry name" value="FAD-bd_PCMH-like_sf"/>
</dbReference>
<dbReference type="InterPro" id="IPR050416">
    <property type="entry name" value="FAD-linked_Oxidoreductase"/>
</dbReference>
<dbReference type="PANTHER" id="PTHR42973">
    <property type="entry name" value="BINDING OXIDOREDUCTASE, PUTATIVE (AFU_ORTHOLOGUE AFUA_1G17690)-RELATED"/>
    <property type="match status" value="1"/>
</dbReference>
<evidence type="ECO:0000313" key="7">
    <source>
        <dbReference type="EMBL" id="UJO19121.1"/>
    </source>
</evidence>
<evidence type="ECO:0000259" key="6">
    <source>
        <dbReference type="Pfam" id="PF01565"/>
    </source>
</evidence>
<dbReference type="AlphaFoldDB" id="A0A9Q8UQX3"/>
<dbReference type="InterPro" id="IPR016169">
    <property type="entry name" value="FAD-bd_PCMH_sub2"/>
</dbReference>
<reference evidence="7" key="2">
    <citation type="journal article" date="2022" name="Microb. Genom.">
        <title>A chromosome-scale genome assembly of the tomato pathogen Cladosporium fulvum reveals a compartmentalized genome architecture and the presence of a dispensable chromosome.</title>
        <authorList>
            <person name="Zaccaron A.Z."/>
            <person name="Chen L.H."/>
            <person name="Samaras A."/>
            <person name="Stergiopoulos I."/>
        </authorList>
    </citation>
    <scope>NUCLEOTIDE SEQUENCE</scope>
    <source>
        <strain evidence="7">Race5_Kim</strain>
    </source>
</reference>
<name>A0A9Q8UQX3_PASFU</name>
<evidence type="ECO:0000256" key="2">
    <source>
        <dbReference type="ARBA" id="ARBA00005466"/>
    </source>
</evidence>
<gene>
    <name evidence="7" type="ORF">CLAFUR5_07572</name>
</gene>
<dbReference type="Pfam" id="PF01565">
    <property type="entry name" value="FAD_binding_4"/>
    <property type="match status" value="1"/>
</dbReference>
<dbReference type="KEGG" id="ffu:CLAFUR5_07572"/>
<dbReference type="SUPFAM" id="SSF56176">
    <property type="entry name" value="FAD-binding/transporter-associated domain-like"/>
    <property type="match status" value="1"/>
</dbReference>
<reference evidence="7" key="1">
    <citation type="submission" date="2021-12" db="EMBL/GenBank/DDBJ databases">
        <authorList>
            <person name="Zaccaron A."/>
            <person name="Stergiopoulos I."/>
        </authorList>
    </citation>
    <scope>NUCLEOTIDE SEQUENCE</scope>
    <source>
        <strain evidence="7">Race5_Kim</strain>
    </source>
</reference>